<name>B5RSZ9_DEBHA</name>
<dbReference type="GeneID" id="8998250"/>
<dbReference type="OMA" id="IPQTYAH"/>
<reference evidence="3 4" key="1">
    <citation type="journal article" date="2004" name="Nature">
        <title>Genome evolution in yeasts.</title>
        <authorList>
            <consortium name="Genolevures"/>
            <person name="Dujon B."/>
            <person name="Sherman D."/>
            <person name="Fischer G."/>
            <person name="Durrens P."/>
            <person name="Casaregola S."/>
            <person name="Lafontaine I."/>
            <person name="de Montigny J."/>
            <person name="Marck C."/>
            <person name="Neuveglise C."/>
            <person name="Talla E."/>
            <person name="Goffard N."/>
            <person name="Frangeul L."/>
            <person name="Aigle M."/>
            <person name="Anthouard V."/>
            <person name="Babour A."/>
            <person name="Barbe V."/>
            <person name="Barnay S."/>
            <person name="Blanchin S."/>
            <person name="Beckerich J.M."/>
            <person name="Beyne E."/>
            <person name="Bleykasten C."/>
            <person name="Boisrame A."/>
            <person name="Boyer J."/>
            <person name="Cattolico L."/>
            <person name="Confanioleri F."/>
            <person name="de Daruvar A."/>
            <person name="Despons L."/>
            <person name="Fabre E."/>
            <person name="Fairhead C."/>
            <person name="Ferry-Dumazet H."/>
            <person name="Groppi A."/>
            <person name="Hantraye F."/>
            <person name="Hennequin C."/>
            <person name="Jauniaux N."/>
            <person name="Joyet P."/>
            <person name="Kachouri R."/>
            <person name="Kerrest A."/>
            <person name="Koszul R."/>
            <person name="Lemaire M."/>
            <person name="Lesur I."/>
            <person name="Ma L."/>
            <person name="Muller H."/>
            <person name="Nicaud J.M."/>
            <person name="Nikolski M."/>
            <person name="Oztas S."/>
            <person name="Ozier-Kalogeropoulos O."/>
            <person name="Pellenz S."/>
            <person name="Potier S."/>
            <person name="Richard G.F."/>
            <person name="Straub M.L."/>
            <person name="Suleau A."/>
            <person name="Swennene D."/>
            <person name="Tekaia F."/>
            <person name="Wesolowski-Louvel M."/>
            <person name="Westhof E."/>
            <person name="Wirth B."/>
            <person name="Zeniou-Meyer M."/>
            <person name="Zivanovic I."/>
            <person name="Bolotin-Fukuhara M."/>
            <person name="Thierry A."/>
            <person name="Bouchier C."/>
            <person name="Caudron B."/>
            <person name="Scarpelli C."/>
            <person name="Gaillardin C."/>
            <person name="Weissenbach J."/>
            <person name="Wincker P."/>
            <person name="Souciet J.L."/>
        </authorList>
    </citation>
    <scope>NUCLEOTIDE SEQUENCE [LARGE SCALE GENOMIC DNA]</scope>
    <source>
        <strain evidence="4">ATCC 36239 / CBS 767 / BCRC 21394 / JCM 1990 / NBRC 0083 / IGC 2968</strain>
    </source>
</reference>
<dbReference type="HOGENOM" id="CLU_1896151_0_0_1"/>
<dbReference type="Proteomes" id="UP000000599">
    <property type="component" value="Chromosome B"/>
</dbReference>
<organism evidence="3 4">
    <name type="scientific">Debaryomyces hansenii (strain ATCC 36239 / CBS 767 / BCRC 21394 / JCM 1990 / NBRC 0083 / IGC 2968)</name>
    <name type="common">Yeast</name>
    <name type="synonym">Torulaspora hansenii</name>
    <dbReference type="NCBI Taxonomy" id="284592"/>
    <lineage>
        <taxon>Eukaryota</taxon>
        <taxon>Fungi</taxon>
        <taxon>Dikarya</taxon>
        <taxon>Ascomycota</taxon>
        <taxon>Saccharomycotina</taxon>
        <taxon>Pichiomycetes</taxon>
        <taxon>Debaryomycetaceae</taxon>
        <taxon>Debaryomyces</taxon>
    </lineage>
</organism>
<dbReference type="InParanoid" id="B5RSZ9"/>
<dbReference type="RefSeq" id="XP_002770120.1">
    <property type="nucleotide sequence ID" value="XM_002770074.1"/>
</dbReference>
<dbReference type="AlphaFoldDB" id="B5RSZ9"/>
<keyword evidence="2" id="KW-0812">Transmembrane</keyword>
<dbReference type="VEuPathDB" id="FungiDB:DEHA2B13222g"/>
<protein>
    <submittedName>
        <fullName evidence="3">DEHA2B13222p</fullName>
    </submittedName>
</protein>
<evidence type="ECO:0000313" key="4">
    <source>
        <dbReference type="Proteomes" id="UP000000599"/>
    </source>
</evidence>
<dbReference type="STRING" id="284592.B5RSZ9"/>
<feature type="region of interest" description="Disordered" evidence="1">
    <location>
        <begin position="32"/>
        <end position="54"/>
    </location>
</feature>
<proteinExistence type="predicted"/>
<keyword evidence="2" id="KW-1133">Transmembrane helix</keyword>
<keyword evidence="2" id="KW-0472">Membrane</keyword>
<gene>
    <name evidence="3" type="ordered locus">DEHA2B13222g</name>
</gene>
<dbReference type="KEGG" id="dha:DEHA2B13222g"/>
<feature type="compositionally biased region" description="Polar residues" evidence="1">
    <location>
        <begin position="43"/>
        <end position="54"/>
    </location>
</feature>
<evidence type="ECO:0000256" key="2">
    <source>
        <dbReference type="SAM" id="Phobius"/>
    </source>
</evidence>
<sequence length="134" mass="14545">MFRRITLRAKPVQAVFRRNLVDAEIKIPKRAIPEKPDIDGPSASLSNGVKGQKTFPSGSARKNFFKELPKALQALIAIGAIMVFWPMATVGISKFKNSVPTDDTAAVKIGANGATAVDIPQTYAHIDKPVEEDE</sequence>
<accession>B5RSZ9</accession>
<dbReference type="EMBL" id="CR382134">
    <property type="protein sequence ID" value="CAR65489.1"/>
    <property type="molecule type" value="Genomic_DNA"/>
</dbReference>
<keyword evidence="4" id="KW-1185">Reference proteome</keyword>
<evidence type="ECO:0000313" key="3">
    <source>
        <dbReference type="EMBL" id="CAR65489.1"/>
    </source>
</evidence>
<feature type="transmembrane region" description="Helical" evidence="2">
    <location>
        <begin position="71"/>
        <end position="88"/>
    </location>
</feature>
<dbReference type="OrthoDB" id="4013991at2759"/>
<evidence type="ECO:0000256" key="1">
    <source>
        <dbReference type="SAM" id="MobiDB-lite"/>
    </source>
</evidence>